<evidence type="ECO:0000256" key="1">
    <source>
        <dbReference type="SAM" id="MobiDB-lite"/>
    </source>
</evidence>
<evidence type="ECO:0000313" key="3">
    <source>
        <dbReference type="Proteomes" id="UP001259659"/>
    </source>
</evidence>
<dbReference type="Proteomes" id="UP001259659">
    <property type="component" value="Unassembled WGS sequence"/>
</dbReference>
<sequence>MAQNSDAPMRRDTIKYGGTPVAGAGLAGCSKILGDGPGTETARRGSYSVTMDPIGTAEFDSVPERWMAWSTDYCDIGFVLGHTDSGRHRHRPDRWTGLPLPDAQTGTTG</sequence>
<dbReference type="EMBL" id="JAMQON010000005">
    <property type="protein sequence ID" value="MDS0260976.1"/>
    <property type="molecule type" value="Genomic_DNA"/>
</dbReference>
<keyword evidence="3" id="KW-1185">Reference proteome</keyword>
<comment type="caution">
    <text evidence="2">The sequence shown here is derived from an EMBL/GenBank/DDBJ whole genome shotgun (WGS) entry which is preliminary data.</text>
</comment>
<organism evidence="2 3">
    <name type="scientific">Haloarcula saliterrae</name>
    <dbReference type="NCBI Taxonomy" id="2950534"/>
    <lineage>
        <taxon>Archaea</taxon>
        <taxon>Methanobacteriati</taxon>
        <taxon>Methanobacteriota</taxon>
        <taxon>Stenosarchaea group</taxon>
        <taxon>Halobacteria</taxon>
        <taxon>Halobacteriales</taxon>
        <taxon>Haloarculaceae</taxon>
        <taxon>Haloarcula</taxon>
    </lineage>
</organism>
<dbReference type="RefSeq" id="WP_310920757.1">
    <property type="nucleotide sequence ID" value="NZ_JAMQON010000005.1"/>
</dbReference>
<accession>A0ABU2FGW0</accession>
<protein>
    <submittedName>
        <fullName evidence="2">Uncharacterized protein</fullName>
    </submittedName>
</protein>
<gene>
    <name evidence="2" type="ORF">NDI56_16360</name>
</gene>
<feature type="region of interest" description="Disordered" evidence="1">
    <location>
        <begin position="85"/>
        <end position="109"/>
    </location>
</feature>
<reference evidence="2 3" key="1">
    <citation type="submission" date="2022-06" db="EMBL/GenBank/DDBJ databases">
        <title>Haloarcula sp. a new haloarchaeum isolate from saline soil.</title>
        <authorList>
            <person name="Strakova D."/>
            <person name="Galisteo C."/>
            <person name="Sanchez-Porro C."/>
            <person name="Ventosa A."/>
        </authorList>
    </citation>
    <scope>NUCLEOTIDE SEQUENCE [LARGE SCALE GENOMIC DNA]</scope>
    <source>
        <strain evidence="2 3">S1CR25-12</strain>
    </source>
</reference>
<evidence type="ECO:0000313" key="2">
    <source>
        <dbReference type="EMBL" id="MDS0260976.1"/>
    </source>
</evidence>
<proteinExistence type="predicted"/>
<name>A0ABU2FGW0_9EURY</name>